<name>A0ABW2TPB8_9PSEU</name>
<keyword evidence="2" id="KW-1185">Reference proteome</keyword>
<sequence length="44" mass="4618">MTDHWIGLPEEAAAVAGPRPQDSALVPSGVRIYDSALVTAQITL</sequence>
<comment type="caution">
    <text evidence="1">The sequence shown here is derived from an EMBL/GenBank/DDBJ whole genome shotgun (WGS) entry which is preliminary data.</text>
</comment>
<protein>
    <submittedName>
        <fullName evidence="1">Uncharacterized protein</fullName>
    </submittedName>
</protein>
<proteinExistence type="predicted"/>
<reference evidence="2" key="1">
    <citation type="journal article" date="2019" name="Int. J. Syst. Evol. Microbiol.">
        <title>The Global Catalogue of Microorganisms (GCM) 10K type strain sequencing project: providing services to taxonomists for standard genome sequencing and annotation.</title>
        <authorList>
            <consortium name="The Broad Institute Genomics Platform"/>
            <consortium name="The Broad Institute Genome Sequencing Center for Infectious Disease"/>
            <person name="Wu L."/>
            <person name="Ma J."/>
        </authorList>
    </citation>
    <scope>NUCLEOTIDE SEQUENCE [LARGE SCALE GENOMIC DNA]</scope>
    <source>
        <strain evidence="2">JCM 17695</strain>
    </source>
</reference>
<evidence type="ECO:0000313" key="2">
    <source>
        <dbReference type="Proteomes" id="UP001596512"/>
    </source>
</evidence>
<dbReference type="Proteomes" id="UP001596512">
    <property type="component" value="Unassembled WGS sequence"/>
</dbReference>
<organism evidence="1 2">
    <name type="scientific">Actinokineospora soli</name>
    <dbReference type="NCBI Taxonomy" id="1048753"/>
    <lineage>
        <taxon>Bacteria</taxon>
        <taxon>Bacillati</taxon>
        <taxon>Actinomycetota</taxon>
        <taxon>Actinomycetes</taxon>
        <taxon>Pseudonocardiales</taxon>
        <taxon>Pseudonocardiaceae</taxon>
        <taxon>Actinokineospora</taxon>
    </lineage>
</organism>
<accession>A0ABW2TPB8</accession>
<gene>
    <name evidence="1" type="ORF">ACFQV2_21225</name>
</gene>
<dbReference type="EMBL" id="JBHTEY010000004">
    <property type="protein sequence ID" value="MFC7615645.1"/>
    <property type="molecule type" value="Genomic_DNA"/>
</dbReference>
<evidence type="ECO:0000313" key="1">
    <source>
        <dbReference type="EMBL" id="MFC7615645.1"/>
    </source>
</evidence>